<sequence>MSVSASKNLDSSLSLKPVSEFDDGRKLPPYAWKKSFLDWWSHSWSSEFSDVNVESKLLSFLPFFPNLDGRRTAKIIDTDIGDGNYIHEFYIENNETPETGRAITNSVKDIVLIHGYAASLGLFFDNFDRLSSIPGVRVHAIDMLGFGFLSRPDYPKFKCSTVAEIHQNEDWFIDSIEEWRKRRGIEKFVLVGHSFGGYLSCAYAMKYNQRLLDAGKQSMIDKLVLLSPVGVERHANSLLKSVKEPESQVSDAERIAENAADPQVPILREITSNQEEIVDGSNHTGSSETLKTIEQKPDLKGPKQAEESEKKSRSLRDKLVPWLWDKNASPFAIVRKVGPLRSKFISRWTTHRFSHIYYTNPEKFQSIHDYFYRVFNGAGSGEYAITRVLAFGALARLPLLDRCPEKFVKMNLPTLWLYGDKDWMSRDAGLEMVKEINSVCASERKPDLAKYGIISKAGHHLYLDNPDEFADKVLDFIT</sequence>
<protein>
    <submittedName>
        <fullName evidence="3">Cardiolipin-specific phospholipase</fullName>
    </submittedName>
</protein>
<evidence type="ECO:0000313" key="3">
    <source>
        <dbReference type="EMBL" id="QBM87751.1"/>
    </source>
</evidence>
<dbReference type="InterPro" id="IPR000073">
    <property type="entry name" value="AB_hydrolase_1"/>
</dbReference>
<dbReference type="GO" id="GO:0042171">
    <property type="term" value="F:lysophosphatidic acid acyltransferase activity"/>
    <property type="evidence" value="ECO:0007669"/>
    <property type="project" value="TreeGrafter"/>
</dbReference>
<organism evidence="3 4">
    <name type="scientific">Metschnikowia aff. pulcherrima</name>
    <dbReference type="NCBI Taxonomy" id="2163413"/>
    <lineage>
        <taxon>Eukaryota</taxon>
        <taxon>Fungi</taxon>
        <taxon>Dikarya</taxon>
        <taxon>Ascomycota</taxon>
        <taxon>Saccharomycotina</taxon>
        <taxon>Pichiomycetes</taxon>
        <taxon>Metschnikowiaceae</taxon>
        <taxon>Metschnikowia</taxon>
    </lineage>
</organism>
<feature type="compositionally biased region" description="Polar residues" evidence="1">
    <location>
        <begin position="277"/>
        <end position="290"/>
    </location>
</feature>
<proteinExistence type="predicted"/>
<name>A0A4P6XPJ8_9ASCO</name>
<dbReference type="AlphaFoldDB" id="A0A4P6XPJ8"/>
<dbReference type="GO" id="GO:0035965">
    <property type="term" value="P:cardiolipin acyl-chain remodeling"/>
    <property type="evidence" value="ECO:0007669"/>
    <property type="project" value="TreeGrafter"/>
</dbReference>
<dbReference type="Proteomes" id="UP000292447">
    <property type="component" value="Chromosome II"/>
</dbReference>
<feature type="domain" description="AB hydrolase-1" evidence="2">
    <location>
        <begin position="110"/>
        <end position="228"/>
    </location>
</feature>
<evidence type="ECO:0000313" key="4">
    <source>
        <dbReference type="Proteomes" id="UP000292447"/>
    </source>
</evidence>
<feature type="compositionally biased region" description="Basic and acidic residues" evidence="1">
    <location>
        <begin position="291"/>
        <end position="312"/>
    </location>
</feature>
<dbReference type="GO" id="GO:0005743">
    <property type="term" value="C:mitochondrial inner membrane"/>
    <property type="evidence" value="ECO:0007669"/>
    <property type="project" value="TreeGrafter"/>
</dbReference>
<dbReference type="Pfam" id="PF00561">
    <property type="entry name" value="Abhydrolase_1"/>
    <property type="match status" value="1"/>
</dbReference>
<dbReference type="EMBL" id="CP034457">
    <property type="protein sequence ID" value="QBM87751.1"/>
    <property type="molecule type" value="Genomic_DNA"/>
</dbReference>
<dbReference type="GO" id="GO:0004623">
    <property type="term" value="F:phospholipase A2 activity"/>
    <property type="evidence" value="ECO:0007669"/>
    <property type="project" value="TreeGrafter"/>
</dbReference>
<gene>
    <name evidence="3" type="primary">MPUL0B09620</name>
    <name evidence="3" type="ORF">METSCH_B09620</name>
</gene>
<feature type="region of interest" description="Disordered" evidence="1">
    <location>
        <begin position="277"/>
        <end position="312"/>
    </location>
</feature>
<dbReference type="STRING" id="2163413.A0A4P6XPJ8"/>
<dbReference type="SUPFAM" id="SSF53474">
    <property type="entry name" value="alpha/beta-Hydrolases"/>
    <property type="match status" value="1"/>
</dbReference>
<reference evidence="4" key="1">
    <citation type="submission" date="2019-03" db="EMBL/GenBank/DDBJ databases">
        <title>Snf2 controls pulcherriminic acid biosynthesis and connects pigmentation and antifungal activity of the yeast Metschnikowia pulcherrima.</title>
        <authorList>
            <person name="Gore-Lloyd D."/>
            <person name="Sumann I."/>
            <person name="Brachmann A.O."/>
            <person name="Schneeberger K."/>
            <person name="Ortiz-Merino R.A."/>
            <person name="Moreno-Beltran M."/>
            <person name="Schlaefli M."/>
            <person name="Kirner P."/>
            <person name="Santos Kron A."/>
            <person name="Wolfe K.H."/>
            <person name="Piel J."/>
            <person name="Ahrens C.H."/>
            <person name="Henk D."/>
            <person name="Freimoser F.M."/>
        </authorList>
    </citation>
    <scope>NUCLEOTIDE SEQUENCE [LARGE SCALE GENOMIC DNA]</scope>
    <source>
        <strain evidence="4">APC 1.2</strain>
    </source>
</reference>
<keyword evidence="4" id="KW-1185">Reference proteome</keyword>
<dbReference type="PANTHER" id="PTHR42886">
    <property type="entry name" value="RE40534P-RELATED"/>
    <property type="match status" value="1"/>
</dbReference>
<dbReference type="PANTHER" id="PTHR42886:SF23">
    <property type="entry name" value="1-ACYLGLYCEROL-3-PHOSPHATE O-ACYLTRANSFERASE ICT1-RELATED"/>
    <property type="match status" value="1"/>
</dbReference>
<accession>A0A4P6XPJ8</accession>
<evidence type="ECO:0000259" key="2">
    <source>
        <dbReference type="Pfam" id="PF00561"/>
    </source>
</evidence>
<dbReference type="GO" id="GO:0006654">
    <property type="term" value="P:phosphatidic acid biosynthetic process"/>
    <property type="evidence" value="ECO:0007669"/>
    <property type="project" value="TreeGrafter"/>
</dbReference>
<evidence type="ECO:0000256" key="1">
    <source>
        <dbReference type="SAM" id="MobiDB-lite"/>
    </source>
</evidence>
<dbReference type="InterPro" id="IPR029058">
    <property type="entry name" value="AB_hydrolase_fold"/>
</dbReference>
<dbReference type="Gene3D" id="3.40.50.1820">
    <property type="entry name" value="alpha/beta hydrolase"/>
    <property type="match status" value="1"/>
</dbReference>
<dbReference type="GO" id="GO:0055088">
    <property type="term" value="P:lipid homeostasis"/>
    <property type="evidence" value="ECO:0007669"/>
    <property type="project" value="TreeGrafter"/>
</dbReference>